<dbReference type="Proteomes" id="UP001165561">
    <property type="component" value="Unassembled WGS sequence"/>
</dbReference>
<proteinExistence type="predicted"/>
<gene>
    <name evidence="2" type="ORF">PU560_09670</name>
</gene>
<reference evidence="2" key="1">
    <citation type="submission" date="2023-02" db="EMBL/GenBank/DDBJ databases">
        <title>Georgenia sp.10Sc9-8, isolated from a soil sample collected from the Taklamakan desert.</title>
        <authorList>
            <person name="Liu S."/>
        </authorList>
    </citation>
    <scope>NUCLEOTIDE SEQUENCE</scope>
    <source>
        <strain evidence="2">10Sc9-8</strain>
    </source>
</reference>
<accession>A0ABT5TXE9</accession>
<feature type="non-terminal residue" evidence="2">
    <location>
        <position position="1"/>
    </location>
</feature>
<sequence>AEVGWTCPRDRRQYIPVTVTHGEGTARVRPAAAGGSGSHLVASLARAQGLAVVPAEVEGVHPGDALPLLEVMMG</sequence>
<evidence type="ECO:0000313" key="3">
    <source>
        <dbReference type="Proteomes" id="UP001165561"/>
    </source>
</evidence>
<name>A0ABT5TXE9_9MICO</name>
<evidence type="ECO:0000259" key="1">
    <source>
        <dbReference type="Pfam" id="PF03454"/>
    </source>
</evidence>
<feature type="domain" description="MoeA C-terminal" evidence="1">
    <location>
        <begin position="4"/>
        <end position="66"/>
    </location>
</feature>
<dbReference type="Gene3D" id="2.40.340.10">
    <property type="entry name" value="MoeA, C-terminal, domain IV"/>
    <property type="match status" value="1"/>
</dbReference>
<comment type="caution">
    <text evidence="2">The sequence shown here is derived from an EMBL/GenBank/DDBJ whole genome shotgun (WGS) entry which is preliminary data.</text>
</comment>
<dbReference type="SUPFAM" id="SSF63867">
    <property type="entry name" value="MoeA C-terminal domain-like"/>
    <property type="match status" value="1"/>
</dbReference>
<organism evidence="2 3">
    <name type="scientific">Georgenia halotolerans</name>
    <dbReference type="NCBI Taxonomy" id="3028317"/>
    <lineage>
        <taxon>Bacteria</taxon>
        <taxon>Bacillati</taxon>
        <taxon>Actinomycetota</taxon>
        <taxon>Actinomycetes</taxon>
        <taxon>Micrococcales</taxon>
        <taxon>Bogoriellaceae</taxon>
        <taxon>Georgenia</taxon>
    </lineage>
</organism>
<dbReference type="InterPro" id="IPR036688">
    <property type="entry name" value="MoeA_C_domain_IV_sf"/>
</dbReference>
<dbReference type="Pfam" id="PF03454">
    <property type="entry name" value="MoeA_C"/>
    <property type="match status" value="1"/>
</dbReference>
<dbReference type="EMBL" id="JARACI010000962">
    <property type="protein sequence ID" value="MDD9206732.1"/>
    <property type="molecule type" value="Genomic_DNA"/>
</dbReference>
<evidence type="ECO:0000313" key="2">
    <source>
        <dbReference type="EMBL" id="MDD9206732.1"/>
    </source>
</evidence>
<keyword evidence="3" id="KW-1185">Reference proteome</keyword>
<protein>
    <submittedName>
        <fullName evidence="2">Molybdopterin molybdenumtransferase MoeA</fullName>
    </submittedName>
</protein>
<dbReference type="InterPro" id="IPR005111">
    <property type="entry name" value="MoeA_C_domain_IV"/>
</dbReference>